<evidence type="ECO:0000256" key="1">
    <source>
        <dbReference type="SAM" id="SignalP"/>
    </source>
</evidence>
<accession>A0A147BDL5</accession>
<keyword evidence="1" id="KW-0732">Signal</keyword>
<organism evidence="2">
    <name type="scientific">Ixodes ricinus</name>
    <name type="common">Common tick</name>
    <name type="synonym">Acarus ricinus</name>
    <dbReference type="NCBI Taxonomy" id="34613"/>
    <lineage>
        <taxon>Eukaryota</taxon>
        <taxon>Metazoa</taxon>
        <taxon>Ecdysozoa</taxon>
        <taxon>Arthropoda</taxon>
        <taxon>Chelicerata</taxon>
        <taxon>Arachnida</taxon>
        <taxon>Acari</taxon>
        <taxon>Parasitiformes</taxon>
        <taxon>Ixodida</taxon>
        <taxon>Ixodoidea</taxon>
        <taxon>Ixodidae</taxon>
        <taxon>Ixodinae</taxon>
        <taxon>Ixodes</taxon>
    </lineage>
</organism>
<evidence type="ECO:0000313" key="2">
    <source>
        <dbReference type="EMBL" id="JAR88870.1"/>
    </source>
</evidence>
<protein>
    <submittedName>
        <fullName evidence="2">Putative secreted protein</fullName>
    </submittedName>
</protein>
<name>A0A147BDL5_IXORI</name>
<dbReference type="AlphaFoldDB" id="A0A147BDL5"/>
<proteinExistence type="predicted"/>
<dbReference type="EMBL" id="GEGO01006534">
    <property type="protein sequence ID" value="JAR88870.1"/>
    <property type="molecule type" value="Transcribed_RNA"/>
</dbReference>
<dbReference type="PROSITE" id="PS51257">
    <property type="entry name" value="PROKAR_LIPOPROTEIN"/>
    <property type="match status" value="1"/>
</dbReference>
<reference evidence="2" key="1">
    <citation type="journal article" date="2018" name="PLoS Negl. Trop. Dis.">
        <title>Sialome diversity of ticks revealed by RNAseq of single tick salivary glands.</title>
        <authorList>
            <person name="Perner J."/>
            <person name="Kropackova S."/>
            <person name="Kopacek P."/>
            <person name="Ribeiro J.M."/>
        </authorList>
    </citation>
    <scope>NUCLEOTIDE SEQUENCE</scope>
    <source>
        <strain evidence="2">Siblings of single egg batch collected in Ceske Budejovice</strain>
        <tissue evidence="2">Salivary glands</tissue>
    </source>
</reference>
<feature type="signal peptide" evidence="1">
    <location>
        <begin position="1"/>
        <end position="17"/>
    </location>
</feature>
<feature type="chain" id="PRO_5007542034" evidence="1">
    <location>
        <begin position="18"/>
        <end position="77"/>
    </location>
</feature>
<sequence length="77" mass="8777">MLRRMAAGSFLLHLSSSSCILPARAGLSVHRQPLRWAPVPGFSIFSKHLFRDRLCRTEFFQPLGAVRKYGKFSVMKL</sequence>